<organism evidence="2 3">
    <name type="scientific">Cellvibrio polysaccharolyticus</name>
    <dbReference type="NCBI Taxonomy" id="2082724"/>
    <lineage>
        <taxon>Bacteria</taxon>
        <taxon>Pseudomonadati</taxon>
        <taxon>Pseudomonadota</taxon>
        <taxon>Gammaproteobacteria</taxon>
        <taxon>Cellvibrionales</taxon>
        <taxon>Cellvibrionaceae</taxon>
        <taxon>Cellvibrio</taxon>
    </lineage>
</organism>
<dbReference type="InterPro" id="IPR012902">
    <property type="entry name" value="N_methyl_site"/>
</dbReference>
<dbReference type="AlphaFoldDB" id="A0A928V4Z7"/>
<dbReference type="Proteomes" id="UP000652567">
    <property type="component" value="Unassembled WGS sequence"/>
</dbReference>
<keyword evidence="1" id="KW-0812">Transmembrane</keyword>
<keyword evidence="1" id="KW-0472">Membrane</keyword>
<reference evidence="2" key="1">
    <citation type="submission" date="2018-07" db="EMBL/GenBank/DDBJ databases">
        <title>Genome assembly of strain Ka43.</title>
        <authorList>
            <person name="Kukolya J."/>
            <person name="Nagy I."/>
            <person name="Horvath B."/>
            <person name="Toth A."/>
        </authorList>
    </citation>
    <scope>NUCLEOTIDE SEQUENCE</scope>
    <source>
        <strain evidence="2">KB43</strain>
    </source>
</reference>
<dbReference type="Pfam" id="PF07963">
    <property type="entry name" value="N_methyl"/>
    <property type="match status" value="1"/>
</dbReference>
<proteinExistence type="predicted"/>
<dbReference type="EMBL" id="PRDL01000001">
    <property type="protein sequence ID" value="MBE8718870.1"/>
    <property type="molecule type" value="Genomic_DNA"/>
</dbReference>
<protein>
    <submittedName>
        <fullName evidence="2">Prepilin-type N-terminal cleavage/methylation domain-containing protein</fullName>
    </submittedName>
</protein>
<evidence type="ECO:0000256" key="1">
    <source>
        <dbReference type="SAM" id="Phobius"/>
    </source>
</evidence>
<dbReference type="NCBIfam" id="TIGR02532">
    <property type="entry name" value="IV_pilin_GFxxxE"/>
    <property type="match status" value="1"/>
</dbReference>
<evidence type="ECO:0000313" key="2">
    <source>
        <dbReference type="EMBL" id="MBE8718870.1"/>
    </source>
</evidence>
<keyword evidence="1" id="KW-1133">Transmembrane helix</keyword>
<accession>A0A928V4Z7</accession>
<feature type="transmembrane region" description="Helical" evidence="1">
    <location>
        <begin position="12"/>
        <end position="33"/>
    </location>
</feature>
<dbReference type="RefSeq" id="WP_193911787.1">
    <property type="nucleotide sequence ID" value="NZ_PRDL01000001.1"/>
</dbReference>
<keyword evidence="3" id="KW-1185">Reference proteome</keyword>
<evidence type="ECO:0000313" key="3">
    <source>
        <dbReference type="Proteomes" id="UP000652567"/>
    </source>
</evidence>
<sequence length="130" mass="13896">MMKHIIAGRQKGLSLLEMIVALAILGVSLGALYQAAGGASRIVQTSERYAYAVSIAESLLAEYSVVPYSGLDVSGETGGDYTWQVTAVPLPDDNDPPLALLMDIRVQVSWGETRSRTFELRSVVAGVVPQ</sequence>
<name>A0A928V4Z7_9GAMM</name>
<comment type="caution">
    <text evidence="2">The sequence shown here is derived from an EMBL/GenBank/DDBJ whole genome shotgun (WGS) entry which is preliminary data.</text>
</comment>
<gene>
    <name evidence="2" type="ORF">C4F51_16980</name>
</gene>